<keyword evidence="1" id="KW-0863">Zinc-finger</keyword>
<organism evidence="3 4">
    <name type="scientific">Eruca vesicaria subsp. sativa</name>
    <name type="common">Garden rocket</name>
    <name type="synonym">Eruca sativa</name>
    <dbReference type="NCBI Taxonomy" id="29727"/>
    <lineage>
        <taxon>Eukaryota</taxon>
        <taxon>Viridiplantae</taxon>
        <taxon>Streptophyta</taxon>
        <taxon>Embryophyta</taxon>
        <taxon>Tracheophyta</taxon>
        <taxon>Spermatophyta</taxon>
        <taxon>Magnoliopsida</taxon>
        <taxon>eudicotyledons</taxon>
        <taxon>Gunneridae</taxon>
        <taxon>Pentapetalae</taxon>
        <taxon>rosids</taxon>
        <taxon>malvids</taxon>
        <taxon>Brassicales</taxon>
        <taxon>Brassicaceae</taxon>
        <taxon>Brassiceae</taxon>
        <taxon>Eruca</taxon>
    </lineage>
</organism>
<evidence type="ECO:0000313" key="3">
    <source>
        <dbReference type="EMBL" id="CAH8364230.1"/>
    </source>
</evidence>
<comment type="caution">
    <text evidence="3">The sequence shown here is derived from an EMBL/GenBank/DDBJ whole genome shotgun (WGS) entry which is preliminary data.</text>
</comment>
<name>A0ABC8L612_ERUVS</name>
<dbReference type="AlphaFoldDB" id="A0ABC8L612"/>
<dbReference type="SUPFAM" id="SSF57667">
    <property type="entry name" value="beta-beta-alpha zinc fingers"/>
    <property type="match status" value="1"/>
</dbReference>
<evidence type="ECO:0000256" key="1">
    <source>
        <dbReference type="PROSITE-ProRule" id="PRU00042"/>
    </source>
</evidence>
<dbReference type="PROSITE" id="PS00028">
    <property type="entry name" value="ZINC_FINGER_C2H2_1"/>
    <property type="match status" value="1"/>
</dbReference>
<protein>
    <recommendedName>
        <fullName evidence="2">C2H2-type domain-containing protein</fullName>
    </recommendedName>
</protein>
<gene>
    <name evidence="3" type="ORF">ERUC_LOCUS29986</name>
</gene>
<keyword evidence="4" id="KW-1185">Reference proteome</keyword>
<dbReference type="Proteomes" id="UP001642260">
    <property type="component" value="Unassembled WGS sequence"/>
</dbReference>
<dbReference type="InterPro" id="IPR013087">
    <property type="entry name" value="Znf_C2H2_type"/>
</dbReference>
<dbReference type="EMBL" id="CAKOAT010382932">
    <property type="protein sequence ID" value="CAH8364230.1"/>
    <property type="molecule type" value="Genomic_DNA"/>
</dbReference>
<dbReference type="InterPro" id="IPR036236">
    <property type="entry name" value="Znf_C2H2_sf"/>
</dbReference>
<dbReference type="PANTHER" id="PTHR46326:SF16">
    <property type="entry name" value="C2H2-TYPE DOMAIN-CONTAINING PROTEIN"/>
    <property type="match status" value="1"/>
</dbReference>
<proteinExistence type="predicted"/>
<reference evidence="3 4" key="1">
    <citation type="submission" date="2022-03" db="EMBL/GenBank/DDBJ databases">
        <authorList>
            <person name="Macdonald S."/>
            <person name="Ahmed S."/>
            <person name="Newling K."/>
        </authorList>
    </citation>
    <scope>NUCLEOTIDE SEQUENCE [LARGE SCALE GENOMIC DNA]</scope>
</reference>
<keyword evidence="1" id="KW-0862">Zinc</keyword>
<dbReference type="PANTHER" id="PTHR46326">
    <property type="entry name" value="ZINC FINGER PROTEIN ZAT1-RELATED"/>
    <property type="match status" value="1"/>
</dbReference>
<feature type="domain" description="C2H2-type" evidence="2">
    <location>
        <begin position="145"/>
        <end position="169"/>
    </location>
</feature>
<dbReference type="Gene3D" id="3.30.160.60">
    <property type="entry name" value="Classic Zinc Finger"/>
    <property type="match status" value="1"/>
</dbReference>
<sequence length="169" mass="18958">MSHTRRISRSSLTAVEEAALCLVAISKGKRPENSENWNSIDRLLATPNGKRKFYETDFDSDDDDDDKDVKYKSMAELLTSNVETPTHNNDDADEAYLVARENKGKKKFECDVCGKVLGSYQALGGHRSNKKCKRLKISEDQDGRHECDVCGRVFESGQALGGHRKAHHI</sequence>
<evidence type="ECO:0000313" key="4">
    <source>
        <dbReference type="Proteomes" id="UP001642260"/>
    </source>
</evidence>
<dbReference type="Pfam" id="PF13912">
    <property type="entry name" value="zf-C2H2_6"/>
    <property type="match status" value="2"/>
</dbReference>
<accession>A0ABC8L612</accession>
<keyword evidence="1" id="KW-0479">Metal-binding</keyword>
<dbReference type="PROSITE" id="PS50157">
    <property type="entry name" value="ZINC_FINGER_C2H2_2"/>
    <property type="match status" value="1"/>
</dbReference>
<evidence type="ECO:0000259" key="2">
    <source>
        <dbReference type="PROSITE" id="PS50157"/>
    </source>
</evidence>
<dbReference type="GO" id="GO:0008270">
    <property type="term" value="F:zinc ion binding"/>
    <property type="evidence" value="ECO:0007669"/>
    <property type="project" value="UniProtKB-KW"/>
</dbReference>
<dbReference type="InterPro" id="IPR044303">
    <property type="entry name" value="ZAT1/4/9"/>
</dbReference>